<keyword evidence="1" id="KW-1133">Transmembrane helix</keyword>
<reference evidence="2" key="1">
    <citation type="submission" date="2023-05" db="EMBL/GenBank/DDBJ databases">
        <authorList>
            <person name="Stuckert A."/>
        </authorList>
    </citation>
    <scope>NUCLEOTIDE SEQUENCE</scope>
</reference>
<evidence type="ECO:0000256" key="1">
    <source>
        <dbReference type="SAM" id="Phobius"/>
    </source>
</evidence>
<evidence type="ECO:0000313" key="2">
    <source>
        <dbReference type="EMBL" id="CAI9591571.1"/>
    </source>
</evidence>
<keyword evidence="1" id="KW-0472">Membrane</keyword>
<protein>
    <submittedName>
        <fullName evidence="2">Uncharacterized protein</fullName>
    </submittedName>
</protein>
<sequence>MGPCTASIAAVSIATLMPCCHFQVLLTLLVVIIFAIGCCMAAHCCCLHRPTAYGYTTLVSGPGDTAQDG</sequence>
<dbReference type="Proteomes" id="UP001162483">
    <property type="component" value="Unassembled WGS sequence"/>
</dbReference>
<evidence type="ECO:0000313" key="3">
    <source>
        <dbReference type="Proteomes" id="UP001162483"/>
    </source>
</evidence>
<comment type="caution">
    <text evidence="2">The sequence shown here is derived from an EMBL/GenBank/DDBJ whole genome shotgun (WGS) entry which is preliminary data.</text>
</comment>
<organism evidence="2 3">
    <name type="scientific">Staurois parvus</name>
    <dbReference type="NCBI Taxonomy" id="386267"/>
    <lineage>
        <taxon>Eukaryota</taxon>
        <taxon>Metazoa</taxon>
        <taxon>Chordata</taxon>
        <taxon>Craniata</taxon>
        <taxon>Vertebrata</taxon>
        <taxon>Euteleostomi</taxon>
        <taxon>Amphibia</taxon>
        <taxon>Batrachia</taxon>
        <taxon>Anura</taxon>
        <taxon>Neobatrachia</taxon>
        <taxon>Ranoidea</taxon>
        <taxon>Ranidae</taxon>
        <taxon>Staurois</taxon>
    </lineage>
</organism>
<feature type="transmembrane region" description="Helical" evidence="1">
    <location>
        <begin position="26"/>
        <end position="47"/>
    </location>
</feature>
<proteinExistence type="predicted"/>
<dbReference type="EMBL" id="CATNWA010016301">
    <property type="protein sequence ID" value="CAI9591571.1"/>
    <property type="molecule type" value="Genomic_DNA"/>
</dbReference>
<name>A0ABN9F7H9_9NEOB</name>
<accession>A0ABN9F7H9</accession>
<keyword evidence="1" id="KW-0812">Transmembrane</keyword>
<gene>
    <name evidence="2" type="ORF">SPARVUS_LOCUS11234237</name>
</gene>
<keyword evidence="3" id="KW-1185">Reference proteome</keyword>